<gene>
    <name evidence="3" type="ORF">PHATRDRAFT_47278</name>
</gene>
<dbReference type="OrthoDB" id="49471at2759"/>
<proteinExistence type="predicted"/>
<protein>
    <recommendedName>
        <fullName evidence="2">BZIP domain-containing protein</fullName>
    </recommendedName>
</protein>
<reference evidence="3 4" key="1">
    <citation type="journal article" date="2008" name="Nature">
        <title>The Phaeodactylum genome reveals the evolutionary history of diatom genomes.</title>
        <authorList>
            <person name="Bowler C."/>
            <person name="Allen A.E."/>
            <person name="Badger J.H."/>
            <person name="Grimwood J."/>
            <person name="Jabbari K."/>
            <person name="Kuo A."/>
            <person name="Maheswari U."/>
            <person name="Martens C."/>
            <person name="Maumus F."/>
            <person name="Otillar R.P."/>
            <person name="Rayko E."/>
            <person name="Salamov A."/>
            <person name="Vandepoele K."/>
            <person name="Beszteri B."/>
            <person name="Gruber A."/>
            <person name="Heijde M."/>
            <person name="Katinka M."/>
            <person name="Mock T."/>
            <person name="Valentin K."/>
            <person name="Verret F."/>
            <person name="Berges J.A."/>
            <person name="Brownlee C."/>
            <person name="Cadoret J.P."/>
            <person name="Chiovitti A."/>
            <person name="Choi C.J."/>
            <person name="Coesel S."/>
            <person name="De Martino A."/>
            <person name="Detter J.C."/>
            <person name="Durkin C."/>
            <person name="Falciatore A."/>
            <person name="Fournet J."/>
            <person name="Haruta M."/>
            <person name="Huysman M.J."/>
            <person name="Jenkins B.D."/>
            <person name="Jiroutova K."/>
            <person name="Jorgensen R.E."/>
            <person name="Joubert Y."/>
            <person name="Kaplan A."/>
            <person name="Kroger N."/>
            <person name="Kroth P.G."/>
            <person name="La Roche J."/>
            <person name="Lindquist E."/>
            <person name="Lommer M."/>
            <person name="Martin-Jezequel V."/>
            <person name="Lopez P.J."/>
            <person name="Lucas S."/>
            <person name="Mangogna M."/>
            <person name="McGinnis K."/>
            <person name="Medlin L.K."/>
            <person name="Montsant A."/>
            <person name="Oudot-Le Secq M.P."/>
            <person name="Napoli C."/>
            <person name="Obornik M."/>
            <person name="Parker M.S."/>
            <person name="Petit J.L."/>
            <person name="Porcel B.M."/>
            <person name="Poulsen N."/>
            <person name="Robison M."/>
            <person name="Rychlewski L."/>
            <person name="Rynearson T.A."/>
            <person name="Schmutz J."/>
            <person name="Shapiro H."/>
            <person name="Siaut M."/>
            <person name="Stanley M."/>
            <person name="Sussman M.R."/>
            <person name="Taylor A.R."/>
            <person name="Vardi A."/>
            <person name="von Dassow P."/>
            <person name="Vyverman W."/>
            <person name="Willis A."/>
            <person name="Wyrwicz L.S."/>
            <person name="Rokhsar D.S."/>
            <person name="Weissenbach J."/>
            <person name="Armbrust E.V."/>
            <person name="Green B.R."/>
            <person name="Van de Peer Y."/>
            <person name="Grigoriev I.V."/>
        </authorList>
    </citation>
    <scope>NUCLEOTIDE SEQUENCE [LARGE SCALE GENOMIC DNA]</scope>
    <source>
        <strain evidence="3 4">CCAP 1055/1</strain>
    </source>
</reference>
<dbReference type="InParanoid" id="B7G3U4"/>
<dbReference type="RefSeq" id="XP_002181671.1">
    <property type="nucleotide sequence ID" value="XM_002181635.1"/>
</dbReference>
<evidence type="ECO:0000313" key="4">
    <source>
        <dbReference type="Proteomes" id="UP000000759"/>
    </source>
</evidence>
<reference evidence="4" key="2">
    <citation type="submission" date="2008-08" db="EMBL/GenBank/DDBJ databases">
        <authorList>
            <consortium name="Diatom Consortium"/>
            <person name="Grigoriev I."/>
            <person name="Grimwood J."/>
            <person name="Kuo A."/>
            <person name="Otillar R.P."/>
            <person name="Salamov A."/>
            <person name="Detter J.C."/>
            <person name="Lindquist E."/>
            <person name="Shapiro H."/>
            <person name="Lucas S."/>
            <person name="Glavina del Rio T."/>
            <person name="Pitluck S."/>
            <person name="Rokhsar D."/>
            <person name="Bowler C."/>
        </authorList>
    </citation>
    <scope>GENOME REANNOTATION</scope>
    <source>
        <strain evidence="4">CCAP 1055/1</strain>
    </source>
</reference>
<feature type="compositionally biased region" description="Low complexity" evidence="1">
    <location>
        <begin position="51"/>
        <end position="64"/>
    </location>
</feature>
<dbReference type="KEGG" id="pti:PHATRDRAFT_47278"/>
<feature type="compositionally biased region" description="Polar residues" evidence="1">
    <location>
        <begin position="152"/>
        <end position="165"/>
    </location>
</feature>
<dbReference type="EMBL" id="CM000615">
    <property type="protein sequence ID" value="EEC46885.1"/>
    <property type="molecule type" value="Genomic_DNA"/>
</dbReference>
<evidence type="ECO:0000313" key="3">
    <source>
        <dbReference type="EMBL" id="EEC46885.1"/>
    </source>
</evidence>
<dbReference type="Pfam" id="PF00170">
    <property type="entry name" value="bZIP_1"/>
    <property type="match status" value="1"/>
</dbReference>
<dbReference type="InterPro" id="IPR046347">
    <property type="entry name" value="bZIP_sf"/>
</dbReference>
<dbReference type="SUPFAM" id="SSF57959">
    <property type="entry name" value="Leucine zipper domain"/>
    <property type="match status" value="1"/>
</dbReference>
<dbReference type="Proteomes" id="UP000000759">
    <property type="component" value="Chromosome 13"/>
</dbReference>
<feature type="domain" description="BZIP" evidence="2">
    <location>
        <begin position="102"/>
        <end position="116"/>
    </location>
</feature>
<dbReference type="AlphaFoldDB" id="B7G3U4"/>
<feature type="region of interest" description="Disordered" evidence="1">
    <location>
        <begin position="1"/>
        <end position="92"/>
    </location>
</feature>
<dbReference type="HOGENOM" id="CLU_1614012_0_0_1"/>
<keyword evidence="4" id="KW-1185">Reference proteome</keyword>
<dbReference type="GO" id="GO:0003700">
    <property type="term" value="F:DNA-binding transcription factor activity"/>
    <property type="evidence" value="ECO:0007669"/>
    <property type="project" value="InterPro"/>
</dbReference>
<dbReference type="PROSITE" id="PS00036">
    <property type="entry name" value="BZIP_BASIC"/>
    <property type="match status" value="1"/>
</dbReference>
<sequence length="165" mass="18103">MGEECAVTDPAEARKRRKAIIVSQRMESEANEGNSEGESNHEEAAGPPPAVGASSDSVSSSSPPTKKSKEDPGDNSKKTQIRYDPDVPMPKDQLAAWRREARRVRNRESAAASRAKIRCRITELETEVSGWKDKYTQAMERLEELQGAAETQKISEASSNTITKA</sequence>
<accession>B7G3U4</accession>
<dbReference type="InterPro" id="IPR004827">
    <property type="entry name" value="bZIP"/>
</dbReference>
<organism evidence="3 4">
    <name type="scientific">Phaeodactylum tricornutum (strain CCAP 1055/1)</name>
    <dbReference type="NCBI Taxonomy" id="556484"/>
    <lineage>
        <taxon>Eukaryota</taxon>
        <taxon>Sar</taxon>
        <taxon>Stramenopiles</taxon>
        <taxon>Ochrophyta</taxon>
        <taxon>Bacillariophyta</taxon>
        <taxon>Bacillariophyceae</taxon>
        <taxon>Bacillariophycidae</taxon>
        <taxon>Naviculales</taxon>
        <taxon>Phaeodactylaceae</taxon>
        <taxon>Phaeodactylum</taxon>
    </lineage>
</organism>
<evidence type="ECO:0000256" key="1">
    <source>
        <dbReference type="SAM" id="MobiDB-lite"/>
    </source>
</evidence>
<dbReference type="GeneID" id="7202364"/>
<feature type="region of interest" description="Disordered" evidence="1">
    <location>
        <begin position="146"/>
        <end position="165"/>
    </location>
</feature>
<name>B7G3U4_PHATC</name>
<dbReference type="PaxDb" id="2850-Phatr47278"/>
<evidence type="ECO:0000259" key="2">
    <source>
        <dbReference type="PROSITE" id="PS00036"/>
    </source>
</evidence>
<dbReference type="Gene3D" id="1.20.5.170">
    <property type="match status" value="1"/>
</dbReference>
<feature type="compositionally biased region" description="Basic and acidic residues" evidence="1">
    <location>
        <begin position="67"/>
        <end position="85"/>
    </location>
</feature>